<keyword evidence="2" id="KW-1185">Reference proteome</keyword>
<gene>
    <name evidence="3" type="primary">LOC108683472</name>
</gene>
<dbReference type="AlphaFoldDB" id="A0A979FQV9"/>
<evidence type="ECO:0000313" key="3">
    <source>
        <dbReference type="RefSeq" id="XP_047739067.1"/>
    </source>
</evidence>
<dbReference type="KEGG" id="hazt:108683472"/>
<proteinExistence type="predicted"/>
<evidence type="ECO:0000256" key="1">
    <source>
        <dbReference type="SAM" id="SignalP"/>
    </source>
</evidence>
<feature type="signal peptide" evidence="1">
    <location>
        <begin position="1"/>
        <end position="33"/>
    </location>
</feature>
<feature type="chain" id="PRO_5038044626" evidence="1">
    <location>
        <begin position="34"/>
        <end position="293"/>
    </location>
</feature>
<dbReference type="Gene3D" id="2.60.40.10">
    <property type="entry name" value="Immunoglobulins"/>
    <property type="match status" value="1"/>
</dbReference>
<keyword evidence="1" id="KW-0732">Signal</keyword>
<sequence>MMLQLRDSRCQINIISITFLLCLMVTVISPATACSDTGSLDIRTKSGSIAWPSVNVTIGRQIELYCSILGYDPSKDLEWTFRIKLKSESVPKKRNLQQRKLPFTPEATHCSNQLVCRYNGTKEISTTMNCQGNPKAMQDACGLNSGCTLNKSQQVSQDMRITTISGSTAWPSVNVTIGRHAELYCSILGHYPSKDMEWTFRKKLELDSSPKNEYLLQRKLTFTPEATHCGHQLVCNYDGTKEISTTMNCQESAPESAKIGPTHAPSTAHRPQVPHLNQVAYAILVSATIILLD</sequence>
<organism evidence="2 3">
    <name type="scientific">Hyalella azteca</name>
    <name type="common">Amphipod</name>
    <dbReference type="NCBI Taxonomy" id="294128"/>
    <lineage>
        <taxon>Eukaryota</taxon>
        <taxon>Metazoa</taxon>
        <taxon>Ecdysozoa</taxon>
        <taxon>Arthropoda</taxon>
        <taxon>Crustacea</taxon>
        <taxon>Multicrustacea</taxon>
        <taxon>Malacostraca</taxon>
        <taxon>Eumalacostraca</taxon>
        <taxon>Peracarida</taxon>
        <taxon>Amphipoda</taxon>
        <taxon>Senticaudata</taxon>
        <taxon>Talitrida</taxon>
        <taxon>Talitroidea</taxon>
        <taxon>Hyalellidae</taxon>
        <taxon>Hyalella</taxon>
    </lineage>
</organism>
<dbReference type="InterPro" id="IPR013783">
    <property type="entry name" value="Ig-like_fold"/>
</dbReference>
<dbReference type="Proteomes" id="UP000694843">
    <property type="component" value="Unplaced"/>
</dbReference>
<dbReference type="GeneID" id="108683472"/>
<name>A0A979FQV9_HYAAZ</name>
<evidence type="ECO:0000313" key="2">
    <source>
        <dbReference type="Proteomes" id="UP000694843"/>
    </source>
</evidence>
<protein>
    <submittedName>
        <fullName evidence="3">Uncharacterized protein LOC108683472</fullName>
    </submittedName>
</protein>
<accession>A0A979FQV9</accession>
<reference evidence="3" key="1">
    <citation type="submission" date="2025-08" db="UniProtKB">
        <authorList>
            <consortium name="RefSeq"/>
        </authorList>
    </citation>
    <scope>IDENTIFICATION</scope>
    <source>
        <tissue evidence="3">Whole organism</tissue>
    </source>
</reference>
<dbReference type="RefSeq" id="XP_047739067.1">
    <property type="nucleotide sequence ID" value="XM_047883111.1"/>
</dbReference>